<accession>A0A367YQX0</accession>
<dbReference type="EMBL" id="QOUI01000017">
    <property type="protein sequence ID" value="RCK67939.1"/>
    <property type="molecule type" value="Genomic_DNA"/>
</dbReference>
<dbReference type="InterPro" id="IPR050072">
    <property type="entry name" value="Peptidase_M20A"/>
</dbReference>
<comment type="caution">
    <text evidence="2">The sequence shown here is derived from an EMBL/GenBank/DDBJ whole genome shotgun (WGS) entry which is preliminary data.</text>
</comment>
<feature type="compositionally biased region" description="Basic residues" evidence="1">
    <location>
        <begin position="115"/>
        <end position="131"/>
    </location>
</feature>
<dbReference type="SUPFAM" id="SSF53187">
    <property type="entry name" value="Zn-dependent exopeptidases"/>
    <property type="match status" value="1"/>
</dbReference>
<keyword evidence="2" id="KW-0378">Hydrolase</keyword>
<keyword evidence="3" id="KW-1185">Reference proteome</keyword>
<reference evidence="2 3" key="1">
    <citation type="submission" date="2018-07" db="EMBL/GenBank/DDBJ databases">
        <title>Desertimonas flava gen. nov. sp. nov.</title>
        <authorList>
            <person name="Liu S."/>
        </authorList>
    </citation>
    <scope>NUCLEOTIDE SEQUENCE [LARGE SCALE GENOMIC DNA]</scope>
    <source>
        <strain evidence="2 3">16Sb5-5</strain>
    </source>
</reference>
<name>A0A367YQX0_9ACTN</name>
<dbReference type="GO" id="GO:0016787">
    <property type="term" value="F:hydrolase activity"/>
    <property type="evidence" value="ECO:0007669"/>
    <property type="project" value="UniProtKB-KW"/>
</dbReference>
<dbReference type="Gene3D" id="3.40.630.10">
    <property type="entry name" value="Zn peptidases"/>
    <property type="match status" value="1"/>
</dbReference>
<protein>
    <submittedName>
        <fullName evidence="2">M20/M25/M40 family metallo-hydrolase</fullName>
    </submittedName>
</protein>
<dbReference type="AlphaFoldDB" id="A0A367YQX0"/>
<organism evidence="2 3">
    <name type="scientific">Desertihabitans brevis</name>
    <dbReference type="NCBI Taxonomy" id="2268447"/>
    <lineage>
        <taxon>Bacteria</taxon>
        <taxon>Bacillati</taxon>
        <taxon>Actinomycetota</taxon>
        <taxon>Actinomycetes</taxon>
        <taxon>Propionibacteriales</taxon>
        <taxon>Propionibacteriaceae</taxon>
        <taxon>Desertihabitans</taxon>
    </lineage>
</organism>
<proteinExistence type="predicted"/>
<evidence type="ECO:0000313" key="2">
    <source>
        <dbReference type="EMBL" id="RCK67939.1"/>
    </source>
</evidence>
<dbReference type="RefSeq" id="WP_114128266.1">
    <property type="nucleotide sequence ID" value="NZ_QOUI01000017.1"/>
</dbReference>
<feature type="region of interest" description="Disordered" evidence="1">
    <location>
        <begin position="113"/>
        <end position="141"/>
    </location>
</feature>
<sequence length="141" mass="14735">MSTAGADPVDVVELTRLLVHTPSPNLPGDERAVAGVVGEVLTTLGLPAPTVLAARPERPNLVLTLDLGPGGSHLVLSGHLDTKPVGDGRWSVDPWAAEVDGDRLVGLGAADMKGRVGRGARRRRPGRRHRPDRTAVAGADR</sequence>
<evidence type="ECO:0000313" key="3">
    <source>
        <dbReference type="Proteomes" id="UP000252770"/>
    </source>
</evidence>
<dbReference type="PANTHER" id="PTHR43808:SF32">
    <property type="entry name" value="ARGE_DAPE-RELATED DEACYLASE"/>
    <property type="match status" value="1"/>
</dbReference>
<dbReference type="Proteomes" id="UP000252770">
    <property type="component" value="Unassembled WGS sequence"/>
</dbReference>
<gene>
    <name evidence="2" type="ORF">DT076_18900</name>
</gene>
<dbReference type="PANTHER" id="PTHR43808">
    <property type="entry name" value="ACETYLORNITHINE DEACETYLASE"/>
    <property type="match status" value="1"/>
</dbReference>
<evidence type="ECO:0000256" key="1">
    <source>
        <dbReference type="SAM" id="MobiDB-lite"/>
    </source>
</evidence>